<dbReference type="AlphaFoldDB" id="A0A8T2SYI1"/>
<dbReference type="NCBIfam" id="TIGR00756">
    <property type="entry name" value="PPR"/>
    <property type="match status" value="5"/>
</dbReference>
<proteinExistence type="predicted"/>
<feature type="repeat" description="PPR" evidence="2">
    <location>
        <begin position="713"/>
        <end position="748"/>
    </location>
</feature>
<dbReference type="SUPFAM" id="SSF48452">
    <property type="entry name" value="TPR-like"/>
    <property type="match status" value="1"/>
</dbReference>
<organism evidence="5 6">
    <name type="scientific">Ceratopteris richardii</name>
    <name type="common">Triangle waterfern</name>
    <dbReference type="NCBI Taxonomy" id="49495"/>
    <lineage>
        <taxon>Eukaryota</taxon>
        <taxon>Viridiplantae</taxon>
        <taxon>Streptophyta</taxon>
        <taxon>Embryophyta</taxon>
        <taxon>Tracheophyta</taxon>
        <taxon>Polypodiopsida</taxon>
        <taxon>Polypodiidae</taxon>
        <taxon>Polypodiales</taxon>
        <taxon>Pteridineae</taxon>
        <taxon>Pteridaceae</taxon>
        <taxon>Parkerioideae</taxon>
        <taxon>Ceratopteris</taxon>
    </lineage>
</organism>
<dbReference type="EMBL" id="CM035421">
    <property type="protein sequence ID" value="KAH7387590.1"/>
    <property type="molecule type" value="Genomic_DNA"/>
</dbReference>
<sequence>MAHMFSYRFTELINSKTVQPENLHACYYGENLLTYGSRWTERVRCSPAATLRNSACPPAPGLRYDCNISRDSATIWRTDIASLEPRQRLVSHETAGSSLCNRDADAQDVTLAKLHISTNTKRTWCSNKNAKDAGKACSAGDTDDSDCAVDFQVTMAADNSEISCSQTYNPHTLSNFPKNEKKPANDPYDVRASSGGRTSAEDLTALNRSSVQNRDEIQKNSKQTECIGQESSLDVSSSSFASLASGIPAGVTATEILSSAASLTESEFSSILHMIKPPSKIKELFNWMKLNCTALDVHYLVFAELVKRKEWAVLEHILKDEVKLSQPETVCGIFNKLFWVCTAQDVPSLTSKWFRFMLQEAVQPDLTTFKVIMPLFRRHLMLEDAYFAYQQMSGIGVECSAASLDMVLLFIQFGHVEKAKQIYMKLQEVSEECLEVSFLSQLNSYVQCAKVKEAEGLMKFLKGLGISLDISVYNLMITVNGKAGEYMRAKEWFSCIEKDGLSPNEASFRSIIGACGRAGNFYDAFQFYDRMISLHFSPNLVNYNTLIHLHRKVDHQGRILELLSNMKTIGCLPNSATLNSVIKVYERYGRIYELPEALQLLMDAGWKPNETCFGLLIRAYIRCNMVDEAMDIFTKLCAVAMVDEIMCHNLICMCKSVGRYDEAIHVFNEICRVQNVKPSLRTRCAIIDVFSSKGSIKEGEAIFMEIRKCEDIDAATYNVVLNMYLRAGILEKAAGILRDALQNKELVPDSYLFHCMLKVCAKCGLQNEAIQVYYKIKSSQIVWTESLFNGVIHSCGRVLPSEEVVKLFNAMMTAKMPVNNVTCNILIDIFGKAGLLEKARFVVRLAQKQGVQDSITFSTMIDAYGKHKKFDEMESLLIEMLNEGFKDCVEGYNSVLDAYGDSGQITNMEKTLVRMRMTGCSPNLTTFNILLKVYGREGLIEDLQDVLKEIKMTGLELDHYSFTTLIHAYGSANMLDRSLEYFHGMLKAGFEPDLAAYTCIVSVLRAGGFEKESNRLFNWVSREGPV</sequence>
<evidence type="ECO:0000256" key="2">
    <source>
        <dbReference type="PROSITE-ProRule" id="PRU00708"/>
    </source>
</evidence>
<dbReference type="OMA" id="DVFSIME"/>
<dbReference type="Proteomes" id="UP000825935">
    <property type="component" value="Chromosome 16"/>
</dbReference>
<feature type="repeat" description="PPR" evidence="2">
    <location>
        <begin position="923"/>
        <end position="957"/>
    </location>
</feature>
<name>A0A8T2SYI1_CERRI</name>
<dbReference type="InterPro" id="IPR033443">
    <property type="entry name" value="PROP1-like_PPR_dom"/>
</dbReference>
<dbReference type="OrthoDB" id="185373at2759"/>
<evidence type="ECO:0000256" key="3">
    <source>
        <dbReference type="SAM" id="MobiDB-lite"/>
    </source>
</evidence>
<feature type="repeat" description="PPR" evidence="2">
    <location>
        <begin position="958"/>
        <end position="992"/>
    </location>
</feature>
<feature type="repeat" description="PPR" evidence="2">
    <location>
        <begin position="888"/>
        <end position="922"/>
    </location>
</feature>
<evidence type="ECO:0000313" key="6">
    <source>
        <dbReference type="Proteomes" id="UP000825935"/>
    </source>
</evidence>
<feature type="repeat" description="PPR" evidence="2">
    <location>
        <begin position="504"/>
        <end position="538"/>
    </location>
</feature>
<dbReference type="InterPro" id="IPR002885">
    <property type="entry name" value="PPR_rpt"/>
</dbReference>
<evidence type="ECO:0000313" key="5">
    <source>
        <dbReference type="EMBL" id="KAH7387590.1"/>
    </source>
</evidence>
<feature type="domain" description="PROP1-like PPR" evidence="4">
    <location>
        <begin position="447"/>
        <end position="613"/>
    </location>
</feature>
<keyword evidence="6" id="KW-1185">Reference proteome</keyword>
<comment type="caution">
    <text evidence="5">The sequence shown here is derived from an EMBL/GenBank/DDBJ whole genome shotgun (WGS) entry which is preliminary data.</text>
</comment>
<protein>
    <recommendedName>
        <fullName evidence="4">PROP1-like PPR domain-containing protein</fullName>
    </recommendedName>
</protein>
<dbReference type="Pfam" id="PF13812">
    <property type="entry name" value="PPR_3"/>
    <property type="match status" value="2"/>
</dbReference>
<dbReference type="PANTHER" id="PTHR46862:SF5">
    <property type="entry name" value="OS02G0170000 PROTEIN"/>
    <property type="match status" value="1"/>
</dbReference>
<accession>A0A8T2SYI1</accession>
<feature type="repeat" description="PPR" evidence="2">
    <location>
        <begin position="469"/>
        <end position="503"/>
    </location>
</feature>
<dbReference type="Gene3D" id="1.25.40.10">
    <property type="entry name" value="Tetratricopeptide repeat domain"/>
    <property type="match status" value="5"/>
</dbReference>
<dbReference type="Pfam" id="PF17177">
    <property type="entry name" value="PPR_long"/>
    <property type="match status" value="1"/>
</dbReference>
<evidence type="ECO:0000259" key="4">
    <source>
        <dbReference type="Pfam" id="PF17177"/>
    </source>
</evidence>
<dbReference type="Pfam" id="PF01535">
    <property type="entry name" value="PPR"/>
    <property type="match status" value="3"/>
</dbReference>
<feature type="compositionally biased region" description="Polar residues" evidence="3">
    <location>
        <begin position="168"/>
        <end position="177"/>
    </location>
</feature>
<feature type="region of interest" description="Disordered" evidence="3">
    <location>
        <begin position="168"/>
        <end position="225"/>
    </location>
</feature>
<dbReference type="PROSITE" id="PS51375">
    <property type="entry name" value="PPR"/>
    <property type="match status" value="7"/>
</dbReference>
<dbReference type="InterPro" id="IPR011990">
    <property type="entry name" value="TPR-like_helical_dom_sf"/>
</dbReference>
<keyword evidence="1" id="KW-0677">Repeat</keyword>
<reference evidence="5" key="1">
    <citation type="submission" date="2021-08" db="EMBL/GenBank/DDBJ databases">
        <title>WGS assembly of Ceratopteris richardii.</title>
        <authorList>
            <person name="Marchant D.B."/>
            <person name="Chen G."/>
            <person name="Jenkins J."/>
            <person name="Shu S."/>
            <person name="Leebens-Mack J."/>
            <person name="Grimwood J."/>
            <person name="Schmutz J."/>
            <person name="Soltis P."/>
            <person name="Soltis D."/>
            <person name="Chen Z.-H."/>
        </authorList>
    </citation>
    <scope>NUCLEOTIDE SEQUENCE</scope>
    <source>
        <strain evidence="5">Whitten #5841</strain>
        <tissue evidence="5">Leaf</tissue>
    </source>
</reference>
<evidence type="ECO:0000256" key="1">
    <source>
        <dbReference type="ARBA" id="ARBA00022737"/>
    </source>
</evidence>
<gene>
    <name evidence="5" type="ORF">KP509_16G031400</name>
</gene>
<feature type="repeat" description="PPR" evidence="2">
    <location>
        <begin position="853"/>
        <end position="887"/>
    </location>
</feature>
<dbReference type="PANTHER" id="PTHR46862">
    <property type="entry name" value="OS07G0661900 PROTEIN"/>
    <property type="match status" value="1"/>
</dbReference>